<comment type="caution">
    <text evidence="3">The sequence shown here is derived from an EMBL/GenBank/DDBJ whole genome shotgun (WGS) entry which is preliminary data.</text>
</comment>
<evidence type="ECO:0000256" key="1">
    <source>
        <dbReference type="PIRSR" id="PIRSR011396-1"/>
    </source>
</evidence>
<dbReference type="PANTHER" id="PTHR43747:SF4">
    <property type="entry name" value="FLAVIN-DEPENDENT TRYPTOPHAN HALOGENASE"/>
    <property type="match status" value="1"/>
</dbReference>
<dbReference type="Proteomes" id="UP000234479">
    <property type="component" value="Unassembled WGS sequence"/>
</dbReference>
<feature type="binding site" evidence="2">
    <location>
        <begin position="14"/>
        <end position="17"/>
    </location>
    <ligand>
        <name>FAD</name>
        <dbReference type="ChEBI" id="CHEBI:57692"/>
    </ligand>
</feature>
<keyword evidence="4" id="KW-1185">Reference proteome</keyword>
<dbReference type="Pfam" id="PF04820">
    <property type="entry name" value="Trp_halogenase"/>
    <property type="match status" value="1"/>
</dbReference>
<reference evidence="3 4" key="1">
    <citation type="submission" date="2017-12" db="EMBL/GenBank/DDBJ databases">
        <title>The genome sequence of Caulobacter sp. 410.</title>
        <authorList>
            <person name="Gao J."/>
            <person name="Mao X."/>
            <person name="Sun J."/>
        </authorList>
    </citation>
    <scope>NUCLEOTIDE SEQUENCE [LARGE SCALE GENOMIC DNA]</scope>
    <source>
        <strain evidence="3 4">410</strain>
    </source>
</reference>
<dbReference type="AlphaFoldDB" id="A0A2N5DHM6"/>
<protein>
    <submittedName>
        <fullName evidence="3">Tryptophan halogenase</fullName>
    </submittedName>
</protein>
<dbReference type="RefSeq" id="WP_101718059.1">
    <property type="nucleotide sequence ID" value="NZ_PJRS01000020.1"/>
</dbReference>
<dbReference type="PIRSF" id="PIRSF011396">
    <property type="entry name" value="Trp_halogenase"/>
    <property type="match status" value="1"/>
</dbReference>
<dbReference type="GO" id="GO:0004497">
    <property type="term" value="F:monooxygenase activity"/>
    <property type="evidence" value="ECO:0007669"/>
    <property type="project" value="InterPro"/>
</dbReference>
<sequence length="504" mass="56476">MVDQRIRKVVVVGGGTAGWMAAAAFSRLLVDDAVSVEVVESEAIGTVGVGEATIPTIRNFNQTLGLDEVEFIRATQASFKLGIDFRDWGRVGHRYFHGFGDFGTDHEAVQAHQLWRRLRALGDPSSLEDWSLPTAAAALNRFIPPSPDPRSPLHDYAYAYHFDAGLYAAFLRRYAEARGVMRAEGKIVDVALRGEDGFVEAVVLEDGRRVEGDLFVDCSGFRALLIEGALKAGFEDWSRWLPCDRALAVPCKLGGDGLTPYTRSTAREAGWQWRIPLQHRIGNGYVYSSAFVDDERAARTLMENLDGQALDDPRQLRFLAGRRRKFWDRNVVAVGLSGGFLEPLESTSISLIQNGVARLLEFFPDRRCDPLLADEFNRVSAQEYERIRDFIILHYCINQRDEPMWRQVREVELPDSLRAKIALYKARGHVAIHEGDGFGRPSWIAIYNGLGVVPEAYDPLADRIPEAELRKLMEHRRALIRHTAQSMPTQDAFIARHCAAAPIG</sequence>
<dbReference type="InterPro" id="IPR006905">
    <property type="entry name" value="Flavin_halogenase"/>
</dbReference>
<feature type="binding site" evidence="2">
    <location>
        <position position="345"/>
    </location>
    <ligand>
        <name>L-tryptophan</name>
        <dbReference type="ChEBI" id="CHEBI:57912"/>
    </ligand>
</feature>
<dbReference type="EMBL" id="PJRS01000020">
    <property type="protein sequence ID" value="PLR25580.1"/>
    <property type="molecule type" value="Genomic_DNA"/>
</dbReference>
<keyword evidence="2" id="KW-0274">FAD</keyword>
<evidence type="ECO:0000313" key="4">
    <source>
        <dbReference type="Proteomes" id="UP000234479"/>
    </source>
</evidence>
<feature type="binding site" evidence="2">
    <location>
        <position position="80"/>
    </location>
    <ligand>
        <name>7-chloro-L-tryptophan</name>
        <dbReference type="ChEBI" id="CHEBI:58713"/>
    </ligand>
</feature>
<name>A0A2N5DHM6_9CAUL</name>
<evidence type="ECO:0000256" key="2">
    <source>
        <dbReference type="PIRSR" id="PIRSR011396-2"/>
    </source>
</evidence>
<accession>A0A2N5DHM6</accession>
<organism evidence="3 4">
    <name type="scientific">Caulobacter zeae</name>
    <dbReference type="NCBI Taxonomy" id="2055137"/>
    <lineage>
        <taxon>Bacteria</taxon>
        <taxon>Pseudomonadati</taxon>
        <taxon>Pseudomonadota</taxon>
        <taxon>Alphaproteobacteria</taxon>
        <taxon>Caulobacterales</taxon>
        <taxon>Caulobacteraceae</taxon>
        <taxon>Caulobacter</taxon>
    </lineage>
</organism>
<feature type="binding site" evidence="2">
    <location>
        <position position="336"/>
    </location>
    <ligand>
        <name>FAD</name>
        <dbReference type="ChEBI" id="CHEBI:57692"/>
    </ligand>
</feature>
<feature type="active site" evidence="1">
    <location>
        <position position="80"/>
    </location>
</feature>
<keyword evidence="2" id="KW-0285">Flavoprotein</keyword>
<dbReference type="Gene3D" id="3.50.50.60">
    <property type="entry name" value="FAD/NAD(P)-binding domain"/>
    <property type="match status" value="1"/>
</dbReference>
<gene>
    <name evidence="3" type="ORF">SGCZBJ_11045</name>
</gene>
<evidence type="ECO:0000313" key="3">
    <source>
        <dbReference type="EMBL" id="PLR25580.1"/>
    </source>
</evidence>
<dbReference type="InterPro" id="IPR050816">
    <property type="entry name" value="Flavin-dep_Halogenase_NPB"/>
</dbReference>
<keyword evidence="2" id="KW-0547">Nucleotide-binding</keyword>
<feature type="binding site" evidence="2">
    <location>
        <position position="349"/>
    </location>
    <ligand>
        <name>FAD</name>
        <dbReference type="ChEBI" id="CHEBI:57692"/>
    </ligand>
</feature>
<proteinExistence type="predicted"/>
<dbReference type="GO" id="GO:0000166">
    <property type="term" value="F:nucleotide binding"/>
    <property type="evidence" value="ECO:0007669"/>
    <property type="project" value="UniProtKB-KW"/>
</dbReference>
<dbReference type="InterPro" id="IPR036188">
    <property type="entry name" value="FAD/NAD-bd_sf"/>
</dbReference>
<dbReference type="PANTHER" id="PTHR43747">
    <property type="entry name" value="FAD-BINDING PROTEIN"/>
    <property type="match status" value="1"/>
</dbReference>
<dbReference type="InterPro" id="IPR033856">
    <property type="entry name" value="Trp_halogen"/>
</dbReference>
<dbReference type="OrthoDB" id="5695497at2"/>
<dbReference type="SUPFAM" id="SSF51905">
    <property type="entry name" value="FAD/NAD(P)-binding domain"/>
    <property type="match status" value="1"/>
</dbReference>